<organism evidence="6 7">
    <name type="scientific">Streptomyces turgidiscabies (strain Car8)</name>
    <dbReference type="NCBI Taxonomy" id="698760"/>
    <lineage>
        <taxon>Bacteria</taxon>
        <taxon>Bacillati</taxon>
        <taxon>Actinomycetota</taxon>
        <taxon>Actinomycetes</taxon>
        <taxon>Kitasatosporales</taxon>
        <taxon>Streptomycetaceae</taxon>
        <taxon>Streptomyces</taxon>
    </lineage>
</organism>
<accession>L7F078</accession>
<dbReference type="PATRIC" id="fig|698760.3.peg.6470"/>
<dbReference type="AlphaFoldDB" id="L7F078"/>
<dbReference type="EMBL" id="AEJB01000435">
    <property type="protein sequence ID" value="ELP64672.1"/>
    <property type="molecule type" value="Genomic_DNA"/>
</dbReference>
<dbReference type="PIRSF" id="PIRSF002741">
    <property type="entry name" value="MppA"/>
    <property type="match status" value="1"/>
</dbReference>
<gene>
    <name evidence="6" type="ORF">STRTUCAR8_00169</name>
</gene>
<dbReference type="InterPro" id="IPR030678">
    <property type="entry name" value="Peptide/Ni-bd"/>
</dbReference>
<evidence type="ECO:0000256" key="3">
    <source>
        <dbReference type="ARBA" id="ARBA00022729"/>
    </source>
</evidence>
<keyword evidence="7" id="KW-1185">Reference proteome</keyword>
<sequence length="510" mass="55080">MGRVFPLAAKAAVPLTAAALLLTACTGQDTSGNTGTAGNTTKDKLVLGITADMNGWDPSSAPPYQAWGYEAAYDKVVNCNKDWSLAPAAATSWEISADKKSFTAHLREGMKFSDGTPVTSQSVKENFALLAKLASDRYGGIKFATPDSRTITITWPDPQPLMNSRVCNPYLASAKYLASKNKNVAPGGSGPYTYDAKASTVGSVYVLKKNPAFYDAKKYPYKTLELRVLESATASLNALKTGQIDGTVITADTYKEAKSSPNVQVMAIESGVTALMLTDHQGKKIPALKDVRVRKALNMVLDRELIAKKLYKGLASPAYQFFNKNGAAYVKDAGDPYPYNVAEAKKLMKEAGQEKGFTLTLPTMEGQAWTVLLPYVTQQLAELNIKVKTKTLSGPNAIPELLSGDYPAPLWTVGASADSVQDISIGVIPAGYWNVSHQSDATVDKEWKTILTGSQSESTAAQQTIGKYVLDNAWYVPLVNPQVFYAYNDSIKIPESTDPNDAHPILHDFK</sequence>
<dbReference type="InterPro" id="IPR000914">
    <property type="entry name" value="SBP_5_dom"/>
</dbReference>
<comment type="similarity">
    <text evidence="1">Belongs to the bacterial solute-binding protein 5 family.</text>
</comment>
<evidence type="ECO:0000313" key="7">
    <source>
        <dbReference type="Proteomes" id="UP000010931"/>
    </source>
</evidence>
<dbReference type="Gene3D" id="3.40.190.10">
    <property type="entry name" value="Periplasmic binding protein-like II"/>
    <property type="match status" value="1"/>
</dbReference>
<feature type="signal peptide" evidence="4">
    <location>
        <begin position="1"/>
        <end position="19"/>
    </location>
</feature>
<comment type="caution">
    <text evidence="6">The sequence shown here is derived from an EMBL/GenBank/DDBJ whole genome shotgun (WGS) entry which is preliminary data.</text>
</comment>
<dbReference type="STRING" id="85558.T45_08456"/>
<keyword evidence="2" id="KW-0813">Transport</keyword>
<evidence type="ECO:0000256" key="1">
    <source>
        <dbReference type="ARBA" id="ARBA00005695"/>
    </source>
</evidence>
<proteinExistence type="inferred from homology"/>
<dbReference type="GeneID" id="97405527"/>
<dbReference type="PANTHER" id="PTHR30290:SF9">
    <property type="entry name" value="OLIGOPEPTIDE-BINDING PROTEIN APPA"/>
    <property type="match status" value="1"/>
</dbReference>
<dbReference type="InterPro" id="IPR039424">
    <property type="entry name" value="SBP_5"/>
</dbReference>
<evidence type="ECO:0000259" key="5">
    <source>
        <dbReference type="Pfam" id="PF00496"/>
    </source>
</evidence>
<reference evidence="6 7" key="1">
    <citation type="journal article" date="2011" name="Plasmid">
        <title>Streptomyces turgidiscabies Car8 contains a modular pathogenicity island that shares virulence genes with other actinobacterial plant pathogens.</title>
        <authorList>
            <person name="Huguet-Tapia J.C."/>
            <person name="Badger J.H."/>
            <person name="Loria R."/>
            <person name="Pettis G.S."/>
        </authorList>
    </citation>
    <scope>NUCLEOTIDE SEQUENCE [LARGE SCALE GENOMIC DNA]</scope>
    <source>
        <strain evidence="6 7">Car8</strain>
    </source>
</reference>
<feature type="domain" description="Solute-binding protein family 5" evidence="5">
    <location>
        <begin position="85"/>
        <end position="416"/>
    </location>
</feature>
<keyword evidence="3 4" id="KW-0732">Signal</keyword>
<dbReference type="SUPFAM" id="SSF53850">
    <property type="entry name" value="Periplasmic binding protein-like II"/>
    <property type="match status" value="1"/>
</dbReference>
<protein>
    <submittedName>
        <fullName evidence="6">ABC transporter, substrate-binding protein, family 5</fullName>
    </submittedName>
</protein>
<feature type="chain" id="PRO_5039419718" evidence="4">
    <location>
        <begin position="20"/>
        <end position="510"/>
    </location>
</feature>
<dbReference type="GO" id="GO:0042597">
    <property type="term" value="C:periplasmic space"/>
    <property type="evidence" value="ECO:0007669"/>
    <property type="project" value="UniProtKB-ARBA"/>
</dbReference>
<dbReference type="GO" id="GO:0043190">
    <property type="term" value="C:ATP-binding cassette (ABC) transporter complex"/>
    <property type="evidence" value="ECO:0007669"/>
    <property type="project" value="InterPro"/>
</dbReference>
<dbReference type="PROSITE" id="PS51257">
    <property type="entry name" value="PROKAR_LIPOPROTEIN"/>
    <property type="match status" value="1"/>
</dbReference>
<dbReference type="Gene3D" id="3.10.105.10">
    <property type="entry name" value="Dipeptide-binding Protein, Domain 3"/>
    <property type="match status" value="1"/>
</dbReference>
<dbReference type="RefSeq" id="WP_006380275.1">
    <property type="nucleotide sequence ID" value="NZ_AEJB01000435.1"/>
</dbReference>
<dbReference type="Proteomes" id="UP000010931">
    <property type="component" value="Unassembled WGS sequence"/>
</dbReference>
<evidence type="ECO:0000256" key="4">
    <source>
        <dbReference type="SAM" id="SignalP"/>
    </source>
</evidence>
<evidence type="ECO:0000313" key="6">
    <source>
        <dbReference type="EMBL" id="ELP64672.1"/>
    </source>
</evidence>
<dbReference type="GO" id="GO:0015833">
    <property type="term" value="P:peptide transport"/>
    <property type="evidence" value="ECO:0007669"/>
    <property type="project" value="TreeGrafter"/>
</dbReference>
<dbReference type="PANTHER" id="PTHR30290">
    <property type="entry name" value="PERIPLASMIC BINDING COMPONENT OF ABC TRANSPORTER"/>
    <property type="match status" value="1"/>
</dbReference>
<dbReference type="Pfam" id="PF00496">
    <property type="entry name" value="SBP_bac_5"/>
    <property type="match status" value="1"/>
</dbReference>
<name>L7F078_STRT8</name>
<dbReference type="GO" id="GO:1904680">
    <property type="term" value="F:peptide transmembrane transporter activity"/>
    <property type="evidence" value="ECO:0007669"/>
    <property type="project" value="TreeGrafter"/>
</dbReference>
<evidence type="ECO:0000256" key="2">
    <source>
        <dbReference type="ARBA" id="ARBA00022448"/>
    </source>
</evidence>